<dbReference type="EMBL" id="CAACVJ010000504">
    <property type="protein sequence ID" value="VEP17127.1"/>
    <property type="molecule type" value="Genomic_DNA"/>
</dbReference>
<keyword evidence="3" id="KW-1185">Reference proteome</keyword>
<dbReference type="InterPro" id="IPR039365">
    <property type="entry name" value="IS701-like"/>
</dbReference>
<dbReference type="InterPro" id="IPR038721">
    <property type="entry name" value="IS701-like_DDE_dom"/>
</dbReference>
<organism evidence="2 3">
    <name type="scientific">Hyella patelloides LEGE 07179</name>
    <dbReference type="NCBI Taxonomy" id="945734"/>
    <lineage>
        <taxon>Bacteria</taxon>
        <taxon>Bacillati</taxon>
        <taxon>Cyanobacteriota</taxon>
        <taxon>Cyanophyceae</taxon>
        <taxon>Pleurocapsales</taxon>
        <taxon>Hyellaceae</taxon>
        <taxon>Hyella</taxon>
    </lineage>
</organism>
<evidence type="ECO:0000313" key="3">
    <source>
        <dbReference type="Proteomes" id="UP000320055"/>
    </source>
</evidence>
<name>A0A563W0I1_9CYAN</name>
<proteinExistence type="predicted"/>
<gene>
    <name evidence="2" type="ORF">H1P_5520003</name>
</gene>
<protein>
    <submittedName>
        <fullName evidence="2">Transposase</fullName>
    </submittedName>
</protein>
<evidence type="ECO:0000313" key="2">
    <source>
        <dbReference type="EMBL" id="VEP17127.1"/>
    </source>
</evidence>
<accession>A0A563W0I1</accession>
<dbReference type="AlphaFoldDB" id="A0A563W0I1"/>
<dbReference type="Pfam" id="PF13546">
    <property type="entry name" value="DDE_5"/>
    <property type="match status" value="1"/>
</dbReference>
<sequence>MIRGIEKVAACSVLYAEETSARAVRNFTAGVGRQYIGEIGKTDNGNVVVTTHLYDGKKSLPLDIELYQHGDSLAEGKKDPEFKKKTTLAWELIDKSLRRGYRPGIVLIDSSYGNNASFLKELEERKLKYVRGIAKNRNILFKDKSGKTDSIRIDEYAQWISDEEFKEIQIPGEKPRTVWVAIIEVEISKLIGQRKIAIVMSAPAFEDAEDIDERPCGGCLR</sequence>
<feature type="domain" description="Transposase IS701-like DDE" evidence="1">
    <location>
        <begin position="28"/>
        <end position="144"/>
    </location>
</feature>
<dbReference type="Proteomes" id="UP000320055">
    <property type="component" value="Unassembled WGS sequence"/>
</dbReference>
<reference evidence="2 3" key="1">
    <citation type="submission" date="2019-01" db="EMBL/GenBank/DDBJ databases">
        <authorList>
            <person name="Brito A."/>
        </authorList>
    </citation>
    <scope>NUCLEOTIDE SEQUENCE [LARGE SCALE GENOMIC DNA]</scope>
    <source>
        <strain evidence="2">1</strain>
    </source>
</reference>
<evidence type="ECO:0000259" key="1">
    <source>
        <dbReference type="Pfam" id="PF13546"/>
    </source>
</evidence>
<dbReference type="PANTHER" id="PTHR33627:SF1">
    <property type="entry name" value="TRANSPOSASE"/>
    <property type="match status" value="1"/>
</dbReference>
<dbReference type="PANTHER" id="PTHR33627">
    <property type="entry name" value="TRANSPOSASE"/>
    <property type="match status" value="1"/>
</dbReference>